<feature type="region of interest" description="Disordered" evidence="1">
    <location>
        <begin position="62"/>
        <end position="81"/>
    </location>
</feature>
<protein>
    <recommendedName>
        <fullName evidence="4">DUF2182 domain-containing protein</fullName>
    </recommendedName>
</protein>
<name>A0A3A5KQU2_9HYPH</name>
<dbReference type="InterPro" id="IPR018688">
    <property type="entry name" value="PpoB2-like"/>
</dbReference>
<organism evidence="2 3">
    <name type="scientific">Mesorhizobium waimense</name>
    <dbReference type="NCBI Taxonomy" id="1300307"/>
    <lineage>
        <taxon>Bacteria</taxon>
        <taxon>Pseudomonadati</taxon>
        <taxon>Pseudomonadota</taxon>
        <taxon>Alphaproteobacteria</taxon>
        <taxon>Hyphomicrobiales</taxon>
        <taxon>Phyllobacteriaceae</taxon>
        <taxon>Mesorhizobium</taxon>
    </lineage>
</organism>
<comment type="caution">
    <text evidence="2">The sequence shown here is derived from an EMBL/GenBank/DDBJ whole genome shotgun (WGS) entry which is preliminary data.</text>
</comment>
<keyword evidence="3" id="KW-1185">Reference proteome</keyword>
<dbReference type="OrthoDB" id="980055at2"/>
<proteinExistence type="predicted"/>
<evidence type="ECO:0008006" key="4">
    <source>
        <dbReference type="Google" id="ProtNLM"/>
    </source>
</evidence>
<dbReference type="Pfam" id="PF09948">
    <property type="entry name" value="PpoB2"/>
    <property type="match status" value="1"/>
</dbReference>
<evidence type="ECO:0000256" key="1">
    <source>
        <dbReference type="SAM" id="MobiDB-lite"/>
    </source>
</evidence>
<evidence type="ECO:0000313" key="3">
    <source>
        <dbReference type="Proteomes" id="UP000272706"/>
    </source>
</evidence>
<accession>A0A3A5KQU2</accession>
<evidence type="ECO:0000313" key="2">
    <source>
        <dbReference type="EMBL" id="RJT38431.1"/>
    </source>
</evidence>
<sequence>MSKATETLLLHQCLTHGVWCVGSCWALMLLPLLVSHGHVATMAAGGGVVAIHRTFRPADASAGAGAARAGHPHSGRTGQECDRAAVKGVITR</sequence>
<dbReference type="AlphaFoldDB" id="A0A3A5KQU2"/>
<gene>
    <name evidence="2" type="ORF">D3227_16500</name>
</gene>
<dbReference type="Proteomes" id="UP000272706">
    <property type="component" value="Unassembled WGS sequence"/>
</dbReference>
<reference evidence="2 3" key="1">
    <citation type="submission" date="2018-09" db="EMBL/GenBank/DDBJ databases">
        <title>Mesorhizobium carmichaelinearum sp. nov. isolated from Carmichaelinea spp. root nodules in New Zealand.</title>
        <authorList>
            <person name="De Meyer S.E."/>
        </authorList>
    </citation>
    <scope>NUCLEOTIDE SEQUENCE [LARGE SCALE GENOMIC DNA]</scope>
    <source>
        <strain evidence="2 3">ICMP19557</strain>
    </source>
</reference>
<dbReference type="EMBL" id="QZWZ01000012">
    <property type="protein sequence ID" value="RJT38431.1"/>
    <property type="molecule type" value="Genomic_DNA"/>
</dbReference>